<dbReference type="OrthoDB" id="326446at2"/>
<keyword evidence="1" id="KW-0472">Membrane</keyword>
<dbReference type="AlphaFoldDB" id="A0A6H3NU56"/>
<accession>A0A6H3NU56</accession>
<evidence type="ECO:0000313" key="3">
    <source>
        <dbReference type="Proteomes" id="UP000297649"/>
    </source>
</evidence>
<dbReference type="Proteomes" id="UP000297649">
    <property type="component" value="Unassembled WGS sequence"/>
</dbReference>
<feature type="transmembrane region" description="Helical" evidence="1">
    <location>
        <begin position="155"/>
        <end position="173"/>
    </location>
</feature>
<feature type="transmembrane region" description="Helical" evidence="1">
    <location>
        <begin position="12"/>
        <end position="37"/>
    </location>
</feature>
<evidence type="ECO:0000256" key="1">
    <source>
        <dbReference type="SAM" id="Phobius"/>
    </source>
</evidence>
<keyword evidence="1" id="KW-0812">Transmembrane</keyword>
<dbReference type="Pfam" id="PF14329">
    <property type="entry name" value="DUF4386"/>
    <property type="match status" value="1"/>
</dbReference>
<feature type="transmembrane region" description="Helical" evidence="1">
    <location>
        <begin position="57"/>
        <end position="80"/>
    </location>
</feature>
<organism evidence="2 3">
    <name type="scientific">Leptospira bandrabouensis</name>
    <dbReference type="NCBI Taxonomy" id="2484903"/>
    <lineage>
        <taxon>Bacteria</taxon>
        <taxon>Pseudomonadati</taxon>
        <taxon>Spirochaetota</taxon>
        <taxon>Spirochaetia</taxon>
        <taxon>Leptospirales</taxon>
        <taxon>Leptospiraceae</taxon>
        <taxon>Leptospira</taxon>
    </lineage>
</organism>
<reference evidence="2" key="1">
    <citation type="journal article" date="2019" name="PLoS Negl. Trop. Dis.">
        <title>Revisiting the worldwide diversity of Leptospira species in the environment.</title>
        <authorList>
            <person name="Vincent A.T."/>
            <person name="Schiettekatte O."/>
            <person name="Bourhy P."/>
            <person name="Veyrier F.J."/>
            <person name="Picardeau M."/>
        </authorList>
    </citation>
    <scope>NUCLEOTIDE SEQUENCE [LARGE SCALE GENOMIC DNA]</scope>
    <source>
        <strain evidence="2">201601109</strain>
    </source>
</reference>
<proteinExistence type="predicted"/>
<dbReference type="EMBL" id="RQHU01000005">
    <property type="protein sequence ID" value="TGN16359.1"/>
    <property type="molecule type" value="Genomic_DNA"/>
</dbReference>
<protein>
    <submittedName>
        <fullName evidence="2">DUF4386 domain-containing protein</fullName>
    </submittedName>
</protein>
<feature type="transmembrane region" description="Helical" evidence="1">
    <location>
        <begin position="92"/>
        <end position="114"/>
    </location>
</feature>
<comment type="caution">
    <text evidence="2">The sequence shown here is derived from an EMBL/GenBank/DDBJ whole genome shotgun (WGS) entry which is preliminary data.</text>
</comment>
<feature type="transmembrane region" description="Helical" evidence="1">
    <location>
        <begin position="210"/>
        <end position="233"/>
    </location>
</feature>
<feature type="transmembrane region" description="Helical" evidence="1">
    <location>
        <begin position="180"/>
        <end position="204"/>
    </location>
</feature>
<keyword evidence="1" id="KW-1133">Transmembrane helix</keyword>
<name>A0A6H3NU56_9LEPT</name>
<gene>
    <name evidence="2" type="ORF">EHR08_08895</name>
</gene>
<evidence type="ECO:0000313" key="2">
    <source>
        <dbReference type="EMBL" id="TGN16359.1"/>
    </source>
</evidence>
<dbReference type="InterPro" id="IPR025495">
    <property type="entry name" value="DUF4386"/>
</dbReference>
<keyword evidence="3" id="KW-1185">Reference proteome</keyword>
<sequence>MQNQTIKENRYIGMIFIMIPLLIQIPYTILILNFQYPDILREPAETILTEFHKAGPFLVWTWWFFGISGLPLLFGYLYLYQMTKKNNPLLSLAAVMFGIVSLFFQLVGLLRWVFVVPILANLYMDPLSSDLVKTAVLVNFQAIHHLFGVLIGEHLGQLFTILWMLMVSILIWRDQVFPRWIAVFGMVSSLVYILAQWELFAIVIPYVKEIPLTGLLGSLFWLLWMVCIGFQIFKTKNDVK</sequence>
<dbReference type="RefSeq" id="WP_135745970.1">
    <property type="nucleotide sequence ID" value="NZ_JAIZBL010000003.1"/>
</dbReference>